<name>A0A396IW12_MEDTR</name>
<dbReference type="EMBL" id="PSQE01000003">
    <property type="protein sequence ID" value="RHN69889.1"/>
    <property type="molecule type" value="Genomic_DNA"/>
</dbReference>
<sequence length="56" mass="6669">MQRCCFLQHMHKCTNSGTLRLSDWKEPTSFKKLSHITTIERFRSDACTRKQIKLLN</sequence>
<comment type="caution">
    <text evidence="1">The sequence shown here is derived from an EMBL/GenBank/DDBJ whole genome shotgun (WGS) entry which is preliminary data.</text>
</comment>
<dbReference type="AlphaFoldDB" id="A0A396IW12"/>
<accession>A0A396IW12</accession>
<reference evidence="2" key="1">
    <citation type="journal article" date="2018" name="Nat. Plants">
        <title>Whole-genome landscape of Medicago truncatula symbiotic genes.</title>
        <authorList>
            <person name="Pecrix Y."/>
            <person name="Staton S.E."/>
            <person name="Sallet E."/>
            <person name="Lelandais-Briere C."/>
            <person name="Moreau S."/>
            <person name="Carrere S."/>
            <person name="Blein T."/>
            <person name="Jardinaud M.F."/>
            <person name="Latrasse D."/>
            <person name="Zouine M."/>
            <person name="Zahm M."/>
            <person name="Kreplak J."/>
            <person name="Mayjonade B."/>
            <person name="Satge C."/>
            <person name="Perez M."/>
            <person name="Cauet S."/>
            <person name="Marande W."/>
            <person name="Chantry-Darmon C."/>
            <person name="Lopez-Roques C."/>
            <person name="Bouchez O."/>
            <person name="Berard A."/>
            <person name="Debelle F."/>
            <person name="Munos S."/>
            <person name="Bendahmane A."/>
            <person name="Berges H."/>
            <person name="Niebel A."/>
            <person name="Buitink J."/>
            <person name="Frugier F."/>
            <person name="Benhamed M."/>
            <person name="Crespi M."/>
            <person name="Gouzy J."/>
            <person name="Gamas P."/>
        </authorList>
    </citation>
    <scope>NUCLEOTIDE SEQUENCE [LARGE SCALE GENOMIC DNA]</scope>
    <source>
        <strain evidence="2">cv. Jemalong A17</strain>
    </source>
</reference>
<gene>
    <name evidence="1" type="ORF">MtrunA17_Chr3g0129681</name>
</gene>
<proteinExistence type="predicted"/>
<protein>
    <submittedName>
        <fullName evidence="1">Uncharacterized protein</fullName>
    </submittedName>
</protein>
<dbReference type="Gramene" id="rna18420">
    <property type="protein sequence ID" value="RHN69889.1"/>
    <property type="gene ID" value="gene18420"/>
</dbReference>
<evidence type="ECO:0000313" key="2">
    <source>
        <dbReference type="Proteomes" id="UP000265566"/>
    </source>
</evidence>
<evidence type="ECO:0000313" key="1">
    <source>
        <dbReference type="EMBL" id="RHN69889.1"/>
    </source>
</evidence>
<organism evidence="1 2">
    <name type="scientific">Medicago truncatula</name>
    <name type="common">Barrel medic</name>
    <name type="synonym">Medicago tribuloides</name>
    <dbReference type="NCBI Taxonomy" id="3880"/>
    <lineage>
        <taxon>Eukaryota</taxon>
        <taxon>Viridiplantae</taxon>
        <taxon>Streptophyta</taxon>
        <taxon>Embryophyta</taxon>
        <taxon>Tracheophyta</taxon>
        <taxon>Spermatophyta</taxon>
        <taxon>Magnoliopsida</taxon>
        <taxon>eudicotyledons</taxon>
        <taxon>Gunneridae</taxon>
        <taxon>Pentapetalae</taxon>
        <taxon>rosids</taxon>
        <taxon>fabids</taxon>
        <taxon>Fabales</taxon>
        <taxon>Fabaceae</taxon>
        <taxon>Papilionoideae</taxon>
        <taxon>50 kb inversion clade</taxon>
        <taxon>NPAAA clade</taxon>
        <taxon>Hologalegina</taxon>
        <taxon>IRL clade</taxon>
        <taxon>Trifolieae</taxon>
        <taxon>Medicago</taxon>
    </lineage>
</organism>
<dbReference type="Proteomes" id="UP000265566">
    <property type="component" value="Chromosome 3"/>
</dbReference>